<gene>
    <name evidence="5" type="ordered locus">A2cp1_0602</name>
</gene>
<dbReference type="AlphaFoldDB" id="B8JC37"/>
<dbReference type="InterPro" id="IPR012827">
    <property type="entry name" value="Hemerythrin_metal-bd"/>
</dbReference>
<evidence type="ECO:0000256" key="2">
    <source>
        <dbReference type="ARBA" id="ARBA00022723"/>
    </source>
</evidence>
<dbReference type="InterPro" id="IPR035938">
    <property type="entry name" value="Hemerythrin-like_sf"/>
</dbReference>
<accession>B8JC37</accession>
<keyword evidence="2" id="KW-0479">Metal-binding</keyword>
<keyword evidence="3" id="KW-0408">Iron</keyword>
<feature type="domain" description="Hemerythrin-like" evidence="4">
    <location>
        <begin position="13"/>
        <end position="120"/>
    </location>
</feature>
<keyword evidence="6" id="KW-1185">Reference proteome</keyword>
<evidence type="ECO:0000256" key="3">
    <source>
        <dbReference type="ARBA" id="ARBA00023004"/>
    </source>
</evidence>
<organism evidence="5 6">
    <name type="scientific">Anaeromyxobacter dehalogenans (strain ATCC BAA-258 / DSM 21875 / 2CP-1)</name>
    <dbReference type="NCBI Taxonomy" id="455488"/>
    <lineage>
        <taxon>Bacteria</taxon>
        <taxon>Pseudomonadati</taxon>
        <taxon>Myxococcota</taxon>
        <taxon>Myxococcia</taxon>
        <taxon>Myxococcales</taxon>
        <taxon>Cystobacterineae</taxon>
        <taxon>Anaeromyxobacteraceae</taxon>
        <taxon>Anaeromyxobacter</taxon>
    </lineage>
</organism>
<dbReference type="RefSeq" id="WP_012632006.1">
    <property type="nucleotide sequence ID" value="NC_011891.1"/>
</dbReference>
<dbReference type="InterPro" id="IPR012312">
    <property type="entry name" value="Hemerythrin-like"/>
</dbReference>
<dbReference type="NCBIfam" id="TIGR02481">
    <property type="entry name" value="hemeryth_dom"/>
    <property type="match status" value="1"/>
</dbReference>
<dbReference type="PANTHER" id="PTHR37164:SF1">
    <property type="entry name" value="BACTERIOHEMERYTHRIN"/>
    <property type="match status" value="1"/>
</dbReference>
<evidence type="ECO:0000259" key="4">
    <source>
        <dbReference type="Pfam" id="PF01814"/>
    </source>
</evidence>
<dbReference type="GO" id="GO:0046872">
    <property type="term" value="F:metal ion binding"/>
    <property type="evidence" value="ECO:0007669"/>
    <property type="project" value="UniProtKB-KW"/>
</dbReference>
<dbReference type="KEGG" id="acp:A2cp1_0602"/>
<comment type="similarity">
    <text evidence="1">Belongs to the hemerythrin family.</text>
</comment>
<evidence type="ECO:0000313" key="5">
    <source>
        <dbReference type="EMBL" id="ACL63959.1"/>
    </source>
</evidence>
<dbReference type="Gene3D" id="1.20.120.50">
    <property type="entry name" value="Hemerythrin-like"/>
    <property type="match status" value="1"/>
</dbReference>
<protein>
    <submittedName>
        <fullName evidence="5">Hemerythrin-like metal-binding protein</fullName>
    </submittedName>
</protein>
<sequence>MALHWTSVLSIGVPELDADHQEMFARMDRLHDAILAGDRSEVSRMIAFLREHAVRHLAAEETMMLAIGYPEREHHLREHEAFLATVRELTRRHDANGPTAVLVHDVERAVTSWIEGHLATHDVALGAFAREHQRRGQVGERTPA</sequence>
<dbReference type="Pfam" id="PF01814">
    <property type="entry name" value="Hemerythrin"/>
    <property type="match status" value="1"/>
</dbReference>
<dbReference type="SUPFAM" id="SSF47188">
    <property type="entry name" value="Hemerythrin-like"/>
    <property type="match status" value="1"/>
</dbReference>
<dbReference type="PANTHER" id="PTHR37164">
    <property type="entry name" value="BACTERIOHEMERYTHRIN"/>
    <property type="match status" value="1"/>
</dbReference>
<dbReference type="Proteomes" id="UP000007089">
    <property type="component" value="Chromosome"/>
</dbReference>
<proteinExistence type="inferred from homology"/>
<dbReference type="NCBIfam" id="NF033749">
    <property type="entry name" value="bact_hemeryth"/>
    <property type="match status" value="1"/>
</dbReference>
<reference evidence="5" key="1">
    <citation type="submission" date="2009-01" db="EMBL/GenBank/DDBJ databases">
        <title>Complete sequence of Anaeromyxobacter dehalogenans 2CP-1.</title>
        <authorList>
            <consortium name="US DOE Joint Genome Institute"/>
            <person name="Lucas S."/>
            <person name="Copeland A."/>
            <person name="Lapidus A."/>
            <person name="Glavina del Rio T."/>
            <person name="Dalin E."/>
            <person name="Tice H."/>
            <person name="Bruce D."/>
            <person name="Goodwin L."/>
            <person name="Pitluck S."/>
            <person name="Saunders E."/>
            <person name="Brettin T."/>
            <person name="Detter J.C."/>
            <person name="Han C."/>
            <person name="Larimer F."/>
            <person name="Land M."/>
            <person name="Hauser L."/>
            <person name="Kyrpides N."/>
            <person name="Ovchinnikova G."/>
            <person name="Beliaev A.S."/>
            <person name="Richardson P."/>
        </authorList>
    </citation>
    <scope>NUCLEOTIDE SEQUENCE</scope>
    <source>
        <strain evidence="5">2CP-1</strain>
    </source>
</reference>
<evidence type="ECO:0000313" key="6">
    <source>
        <dbReference type="Proteomes" id="UP000007089"/>
    </source>
</evidence>
<dbReference type="HOGENOM" id="CLU_086902_3_1_7"/>
<dbReference type="CDD" id="cd12107">
    <property type="entry name" value="Hemerythrin"/>
    <property type="match status" value="1"/>
</dbReference>
<dbReference type="InterPro" id="IPR050669">
    <property type="entry name" value="Hemerythrin"/>
</dbReference>
<name>B8JC37_ANAD2</name>
<evidence type="ECO:0000256" key="1">
    <source>
        <dbReference type="ARBA" id="ARBA00010587"/>
    </source>
</evidence>
<dbReference type="EMBL" id="CP001359">
    <property type="protein sequence ID" value="ACL63959.1"/>
    <property type="molecule type" value="Genomic_DNA"/>
</dbReference>